<organism evidence="7 9">
    <name type="scientific">Pandoraea pulmonicola</name>
    <dbReference type="NCBI Taxonomy" id="93221"/>
    <lineage>
        <taxon>Bacteria</taxon>
        <taxon>Pseudomonadati</taxon>
        <taxon>Pseudomonadota</taxon>
        <taxon>Betaproteobacteria</taxon>
        <taxon>Burkholderiales</taxon>
        <taxon>Burkholderiaceae</taxon>
        <taxon>Pandoraea</taxon>
    </lineage>
</organism>
<keyword evidence="7" id="KW-0966">Cell projection</keyword>
<reference evidence="6" key="2">
    <citation type="submission" date="2016-11" db="EMBL/GenBank/DDBJ databases">
        <title>Complete Genome Sequencing of Pandoraea pulmonicola DSM 16583.</title>
        <authorList>
            <person name="Chan K.-G."/>
        </authorList>
    </citation>
    <scope>NUCLEOTIDE SEQUENCE</scope>
    <source>
        <strain evidence="6">DSM 16583</strain>
    </source>
</reference>
<evidence type="ECO:0000313" key="6">
    <source>
        <dbReference type="EMBL" id="AJC21203.1"/>
    </source>
</evidence>
<keyword evidence="3" id="KW-0964">Secreted</keyword>
<dbReference type="AlphaFoldDB" id="A0AAJ4ZB62"/>
<dbReference type="EMBL" id="CP010310">
    <property type="protein sequence ID" value="AJC21203.1"/>
    <property type="molecule type" value="Genomic_DNA"/>
</dbReference>
<dbReference type="PRINTS" id="PR00207">
    <property type="entry name" value="FLAGELLIN"/>
</dbReference>
<dbReference type="Proteomes" id="UP000254589">
    <property type="component" value="Unassembled WGS sequence"/>
</dbReference>
<dbReference type="PANTHER" id="PTHR42792">
    <property type="entry name" value="FLAGELLIN"/>
    <property type="match status" value="1"/>
</dbReference>
<accession>A0AAJ4ZB62</accession>
<evidence type="ECO:0000256" key="1">
    <source>
        <dbReference type="ARBA" id="ARBA00005709"/>
    </source>
</evidence>
<evidence type="ECO:0000313" key="9">
    <source>
        <dbReference type="Proteomes" id="UP000254589"/>
    </source>
</evidence>
<keyword evidence="7" id="KW-0282">Flagellum</keyword>
<dbReference type="Pfam" id="PF00700">
    <property type="entry name" value="Flagellin_C"/>
    <property type="match status" value="1"/>
</dbReference>
<keyword evidence="7" id="KW-0969">Cilium</keyword>
<dbReference type="Gene3D" id="6.10.10.10">
    <property type="entry name" value="Flagellar export chaperone, C-terminal domain"/>
    <property type="match status" value="1"/>
</dbReference>
<evidence type="ECO:0000256" key="2">
    <source>
        <dbReference type="ARBA" id="ARBA00023143"/>
    </source>
</evidence>
<dbReference type="KEGG" id="ppul:RO07_13240"/>
<evidence type="ECO:0000256" key="3">
    <source>
        <dbReference type="RuleBase" id="RU362073"/>
    </source>
</evidence>
<comment type="function">
    <text evidence="3">Flagellin is the subunit protein which polymerizes to form the filaments of bacterial flagella.</text>
</comment>
<dbReference type="GO" id="GO:0005576">
    <property type="term" value="C:extracellular region"/>
    <property type="evidence" value="ECO:0007669"/>
    <property type="project" value="UniProtKB-SubCell"/>
</dbReference>
<dbReference type="SUPFAM" id="SSF64518">
    <property type="entry name" value="Phase 1 flagellin"/>
    <property type="match status" value="1"/>
</dbReference>
<comment type="subcellular location">
    <subcellularLocation>
        <location evidence="3">Secreted</location>
    </subcellularLocation>
    <subcellularLocation>
        <location evidence="3">Bacterial flagellum</location>
    </subcellularLocation>
</comment>
<dbReference type="GO" id="GO:0009288">
    <property type="term" value="C:bacterial-type flagellum"/>
    <property type="evidence" value="ECO:0007669"/>
    <property type="project" value="UniProtKB-SubCell"/>
</dbReference>
<protein>
    <recommendedName>
        <fullName evidence="3">Flagellin</fullName>
    </recommendedName>
</protein>
<proteinExistence type="inferred from homology"/>
<dbReference type="InterPro" id="IPR042187">
    <property type="entry name" value="Flagellin_C_sub2"/>
</dbReference>
<dbReference type="RefSeq" id="WP_039408525.1">
    <property type="nucleotide sequence ID" value="NZ_CP010310.2"/>
</dbReference>
<dbReference type="Pfam" id="PF00669">
    <property type="entry name" value="Flagellin_N"/>
    <property type="match status" value="1"/>
</dbReference>
<dbReference type="InterPro" id="IPR046358">
    <property type="entry name" value="Flagellin_C"/>
</dbReference>
<dbReference type="GO" id="GO:0005198">
    <property type="term" value="F:structural molecule activity"/>
    <property type="evidence" value="ECO:0007669"/>
    <property type="project" value="UniProtKB-UniRule"/>
</dbReference>
<gene>
    <name evidence="7" type="primary">hag</name>
    <name evidence="7" type="ORF">NCTC13159_01597</name>
    <name evidence="6" type="ORF">RO07_13240</name>
</gene>
<dbReference type="PANTHER" id="PTHR42792:SF2">
    <property type="entry name" value="FLAGELLIN"/>
    <property type="match status" value="1"/>
</dbReference>
<evidence type="ECO:0000313" key="7">
    <source>
        <dbReference type="EMBL" id="SUA90118.1"/>
    </source>
</evidence>
<name>A0AAJ4ZB62_PANPU</name>
<comment type="similarity">
    <text evidence="1 3">Belongs to the bacterial flagellin family.</text>
</comment>
<keyword evidence="8" id="KW-1185">Reference proteome</keyword>
<dbReference type="InterPro" id="IPR001492">
    <property type="entry name" value="Flagellin"/>
</dbReference>
<reference evidence="7 9" key="3">
    <citation type="submission" date="2018-06" db="EMBL/GenBank/DDBJ databases">
        <authorList>
            <consortium name="Pathogen Informatics"/>
            <person name="Doyle S."/>
        </authorList>
    </citation>
    <scope>NUCLEOTIDE SEQUENCE [LARGE SCALE GENOMIC DNA]</scope>
    <source>
        <strain evidence="7 9">NCTC13159</strain>
    </source>
</reference>
<dbReference type="InterPro" id="IPR001029">
    <property type="entry name" value="Flagellin_N"/>
</dbReference>
<reference evidence="8" key="1">
    <citation type="submission" date="2014-12" db="EMBL/GenBank/DDBJ databases">
        <title>Complete Genome Sequencing of Pandoraea pulmonicola DSM 16583.</title>
        <authorList>
            <person name="Chan K.-G."/>
        </authorList>
    </citation>
    <scope>NUCLEOTIDE SEQUENCE [LARGE SCALE GENOMIC DNA]</scope>
    <source>
        <strain evidence="8">DSM 16583</strain>
    </source>
</reference>
<dbReference type="EMBL" id="UGSJ01000001">
    <property type="protein sequence ID" value="SUA90118.1"/>
    <property type="molecule type" value="Genomic_DNA"/>
</dbReference>
<dbReference type="Gene3D" id="1.20.1330.10">
    <property type="entry name" value="f41 fragment of flagellin, N-terminal domain"/>
    <property type="match status" value="1"/>
</dbReference>
<evidence type="ECO:0000313" key="8">
    <source>
        <dbReference type="Proteomes" id="UP000035086"/>
    </source>
</evidence>
<evidence type="ECO:0000259" key="5">
    <source>
        <dbReference type="Pfam" id="PF00700"/>
    </source>
</evidence>
<dbReference type="Proteomes" id="UP000035086">
    <property type="component" value="Chromosome"/>
</dbReference>
<sequence length="300" mass="31298">MLSLHTNAANIRIQNSINKTQQQLGTSATRLGTGFRINSAKDDAAGLRMATRLEAQTKGMMAASSNTQNAISMLQTADGAFDELAKILMRMKDLATQSADASYTDTERLDMQAEYDALGHEVANVMNNTAYGGQKLLTPSGGAGGASGLTAGKLAGDASLTFQIGATEAETMTFSVSGALSGLHEALKAASNMYLSGGVSGGDISGADGARAVLEKLNTALDSIGEVRSKIGGVQNRLQHTDNNLRNMITNTSDAKGRVMDVDYAAESANNAKLNILQQAGGSMLKQSNQMSQLVLSLLQ</sequence>
<feature type="domain" description="Flagellin C-terminal" evidence="5">
    <location>
        <begin position="215"/>
        <end position="299"/>
    </location>
</feature>
<evidence type="ECO:0000259" key="4">
    <source>
        <dbReference type="Pfam" id="PF00669"/>
    </source>
</evidence>
<keyword evidence="2 3" id="KW-0975">Bacterial flagellum</keyword>
<feature type="domain" description="Flagellin N-terminal" evidence="4">
    <location>
        <begin position="6"/>
        <end position="138"/>
    </location>
</feature>